<dbReference type="VEuPathDB" id="FungiDB:SPAR_B03030"/>
<dbReference type="KEGG" id="spao:SPAR_B03030"/>
<protein>
    <submittedName>
        <fullName evidence="2">Cos111p</fullName>
    </submittedName>
</protein>
<dbReference type="AlphaFoldDB" id="A0A8B8UMC3"/>
<feature type="compositionally biased region" description="Polar residues" evidence="1">
    <location>
        <begin position="448"/>
        <end position="462"/>
    </location>
</feature>
<feature type="region of interest" description="Disordered" evidence="1">
    <location>
        <begin position="370"/>
        <end position="398"/>
    </location>
</feature>
<proteinExistence type="predicted"/>
<feature type="compositionally biased region" description="Basic and acidic residues" evidence="1">
    <location>
        <begin position="275"/>
        <end position="287"/>
    </location>
</feature>
<reference evidence="2" key="4">
    <citation type="submission" date="2025-08" db="UniProtKB">
        <authorList>
            <consortium name="RefSeq"/>
        </authorList>
    </citation>
    <scope>IDENTIFICATION</scope>
    <source>
        <strain evidence="2">CBS432</strain>
    </source>
</reference>
<evidence type="ECO:0000256" key="1">
    <source>
        <dbReference type="SAM" id="MobiDB-lite"/>
    </source>
</evidence>
<feature type="compositionally biased region" description="Low complexity" evidence="1">
    <location>
        <begin position="415"/>
        <end position="435"/>
    </location>
</feature>
<dbReference type="RefSeq" id="XP_033764796.1">
    <property type="nucleotide sequence ID" value="XM_033908905.1"/>
</dbReference>
<dbReference type="GeneID" id="54628987"/>
<dbReference type="InterPro" id="IPR036047">
    <property type="entry name" value="F-box-like_dom_sf"/>
</dbReference>
<feature type="compositionally biased region" description="Basic and acidic residues" evidence="1">
    <location>
        <begin position="491"/>
        <end position="508"/>
    </location>
</feature>
<reference evidence="2" key="3">
    <citation type="submission" date="2025-07" db="EMBL/GenBank/DDBJ databases">
        <authorList>
            <consortium name="NCBI Genome Project"/>
        </authorList>
    </citation>
    <scope>NUCLEOTIDE SEQUENCE</scope>
    <source>
        <strain evidence="2">CBS432</strain>
    </source>
</reference>
<feature type="region of interest" description="Disordered" evidence="1">
    <location>
        <begin position="475"/>
        <end position="517"/>
    </location>
</feature>
<dbReference type="OrthoDB" id="5351126at2759"/>
<feature type="compositionally biased region" description="Basic residues" evidence="1">
    <location>
        <begin position="288"/>
        <end position="298"/>
    </location>
</feature>
<organism evidence="2">
    <name type="scientific">Saccharomyces paradoxus</name>
    <name type="common">Yeast</name>
    <name type="synonym">Saccharomyces douglasii</name>
    <dbReference type="NCBI Taxonomy" id="27291"/>
    <lineage>
        <taxon>Eukaryota</taxon>
        <taxon>Fungi</taxon>
        <taxon>Dikarya</taxon>
        <taxon>Ascomycota</taxon>
        <taxon>Saccharomycotina</taxon>
        <taxon>Saccharomycetes</taxon>
        <taxon>Saccharomycetales</taxon>
        <taxon>Saccharomycetaceae</taxon>
        <taxon>Saccharomyces</taxon>
    </lineage>
</organism>
<evidence type="ECO:0000313" key="2">
    <source>
        <dbReference type="RefSeq" id="XP_033764796.1"/>
    </source>
</evidence>
<name>A0A8B8UMC3_SACPA</name>
<feature type="compositionally biased region" description="Low complexity" evidence="1">
    <location>
        <begin position="299"/>
        <end position="313"/>
    </location>
</feature>
<feature type="compositionally biased region" description="Polar residues" evidence="1">
    <location>
        <begin position="64"/>
        <end position="112"/>
    </location>
</feature>
<feature type="region of interest" description="Disordered" evidence="1">
    <location>
        <begin position="35"/>
        <end position="112"/>
    </location>
</feature>
<feature type="region of interest" description="Disordered" evidence="1">
    <location>
        <begin position="415"/>
        <end position="462"/>
    </location>
</feature>
<feature type="compositionally biased region" description="Low complexity" evidence="1">
    <location>
        <begin position="370"/>
        <end position="386"/>
    </location>
</feature>
<accession>A0A8B8UMC3</accession>
<dbReference type="SUPFAM" id="SSF81383">
    <property type="entry name" value="F-box domain"/>
    <property type="match status" value="1"/>
</dbReference>
<reference evidence="2" key="1">
    <citation type="journal article" date="2017" name="Nat. Genet.">
        <title>Contrasting evolutionary genome dynamics between domesticated and wild yeasts.</title>
        <authorList>
            <person name="Yue J.X."/>
            <person name="Li J."/>
            <person name="Aigrain L."/>
            <person name="Hallin J."/>
            <person name="Persson K."/>
            <person name="Oliver K."/>
            <person name="Bergstrom A."/>
            <person name="Coupland P."/>
            <person name="Warringer J."/>
            <person name="Lagomarsino M.C."/>
            <person name="Fischer G."/>
            <person name="Durbin R."/>
            <person name="Liti G."/>
        </authorList>
    </citation>
    <scope>NUCLEOTIDE SEQUENCE</scope>
    <source>
        <strain evidence="2">CBS432</strain>
    </source>
</reference>
<sequence>MSSAASRLQNVNIVSNNYSRYGTSVYDKLYHNSGSSGNNAGKGPTTVGKLSSTSQKSRTKQRHGSNCSRSMSQSPISTFKSPLSNQNQTSAPDDSASIGQRRSDDVTSLDNETIVTMNSRKSRIKKKYKSLISTSSKKFMNKLYDHGASSDSFSIFSLKTSHSGKHENSRLEKLRKRKYHAWGKFADINDLPVEIIAKILSEFELGRDQKTLVRCLYVSKKFYKATKIVLYRLPYFTSTYRVAQFVTSLRLHPDNGAYVKVLDLSRLKPGIIGQDSKDSQGLDDDSHSRRHRRRRRRSTNTTLNLPPATPTSTISNEDDVNSGSIRDDAPNSGEIEDLALAGWRDWRYRNEPLYSSPLLNSFKLKKVVSRSSSITSTSSGNSTGVHSTRRQRSNSSVASITTSIMSSIYNTSHVSLSSTTSNTSNGNISSGSNLTRVSTAGSLKKTPAKSTRSSPQKQKPISDITSSSWFRMKLSSRNRKARTANAIGMKNSRDKPEDDFKDTKHDSGHPSNYRPSTLKFSIEQPFSTHHPYANKFLLKYAPYKDLPLGYILHMLNMCPNLVELNLSNLVICTDFKLINQRTERRRMTSSLLPAVQESSISAGPEQDLEVVYMTDSGKGYEYYEGLSKKHSRSSSLGTNPSNWIGGQANWVDYPPPIDAQTKTREEHRRNNTLSQNKNVILKKLNPFAIFEIICDRNEEKGGYSFLSKVKMNDIVWCRQYMVKYFVMRTFRQHLDYKSMDNNSYERHIFSFRDSGLDRNFSWACSAKLHEFVALMVMDQLSKSDDLGLEELFNIKSEKLYIKSYCSRDPDILEISNLFDIRYGVGSEADATSDSNPEAESLQFRLTILKTGKPTSFWLRKVSKNYVSLVVKLCVNDDVDMDKIKVGKPTLRIDSITHDLLSRLKELRRVDLRRNVGENNYCDESIL</sequence>
<gene>
    <name evidence="2" type="primary">COS111</name>
    <name evidence="2" type="ORF">SPAR_B03030</name>
</gene>
<feature type="region of interest" description="Disordered" evidence="1">
    <location>
        <begin position="272"/>
        <end position="331"/>
    </location>
</feature>
<reference evidence="2" key="2">
    <citation type="submission" date="2020-01" db="EMBL/GenBank/DDBJ databases">
        <title>Population-level Yeast Reference Genomes.</title>
        <authorList>
            <person name="Yue J.-X."/>
        </authorList>
    </citation>
    <scope>NUCLEOTIDE SEQUENCE</scope>
    <source>
        <strain evidence="2">CBS432</strain>
    </source>
</reference>